<comment type="caution">
    <text evidence="2">The sequence shown here is derived from an EMBL/GenBank/DDBJ whole genome shotgun (WGS) entry which is preliminary data.</text>
</comment>
<dbReference type="GO" id="GO:0006950">
    <property type="term" value="P:response to stress"/>
    <property type="evidence" value="ECO:0007669"/>
    <property type="project" value="TreeGrafter"/>
</dbReference>
<dbReference type="InterPro" id="IPR039422">
    <property type="entry name" value="MarR/SlyA-like"/>
</dbReference>
<dbReference type="InterPro" id="IPR036388">
    <property type="entry name" value="WH-like_DNA-bd_sf"/>
</dbReference>
<feature type="domain" description="HTH marR-type" evidence="1">
    <location>
        <begin position="1"/>
        <end position="151"/>
    </location>
</feature>
<evidence type="ECO:0000313" key="2">
    <source>
        <dbReference type="EMBL" id="TXF89079.1"/>
    </source>
</evidence>
<accession>A0A5C7FRU1</accession>
<dbReference type="InterPro" id="IPR000835">
    <property type="entry name" value="HTH_MarR-typ"/>
</dbReference>
<protein>
    <submittedName>
        <fullName evidence="2">MarR family transcriptional regulator</fullName>
    </submittedName>
</protein>
<dbReference type="EMBL" id="VOXD01000017">
    <property type="protein sequence ID" value="TXF89079.1"/>
    <property type="molecule type" value="Genomic_DNA"/>
</dbReference>
<dbReference type="SUPFAM" id="SSF46785">
    <property type="entry name" value="Winged helix' DNA-binding domain"/>
    <property type="match status" value="1"/>
</dbReference>
<dbReference type="AlphaFoldDB" id="A0A5C7FRU1"/>
<name>A0A5C7FRU1_9BACT</name>
<proteinExistence type="predicted"/>
<dbReference type="Gene3D" id="1.10.10.10">
    <property type="entry name" value="Winged helix-like DNA-binding domain superfamily/Winged helix DNA-binding domain"/>
    <property type="match status" value="1"/>
</dbReference>
<dbReference type="GO" id="GO:0003700">
    <property type="term" value="F:DNA-binding transcription factor activity"/>
    <property type="evidence" value="ECO:0007669"/>
    <property type="project" value="InterPro"/>
</dbReference>
<dbReference type="PANTHER" id="PTHR33164">
    <property type="entry name" value="TRANSCRIPTIONAL REGULATOR, MARR FAMILY"/>
    <property type="match status" value="1"/>
</dbReference>
<dbReference type="PANTHER" id="PTHR33164:SF99">
    <property type="entry name" value="MARR FAMILY REGULATORY PROTEIN"/>
    <property type="match status" value="1"/>
</dbReference>
<dbReference type="Proteomes" id="UP000321907">
    <property type="component" value="Unassembled WGS sequence"/>
</dbReference>
<dbReference type="RefSeq" id="WP_147931065.1">
    <property type="nucleotide sequence ID" value="NZ_VOXD01000017.1"/>
</dbReference>
<dbReference type="InterPro" id="IPR036390">
    <property type="entry name" value="WH_DNA-bd_sf"/>
</dbReference>
<dbReference type="OrthoDB" id="763883at2"/>
<evidence type="ECO:0000259" key="1">
    <source>
        <dbReference type="PROSITE" id="PS50995"/>
    </source>
</evidence>
<sequence length="151" mass="17081">MQSIEDAIKQPVFKSSLHRATVNIVYTSAWLNQSTSQILRPLGLSLQQFNILRILRGRAGKPATVKLLTERMLDKMSNASRLVDKLKEKGLVERQECPTDRRQVDIVITQAGLDLIQRASEAVEKKQANILQRITEAEANQLSYLLDKLRG</sequence>
<evidence type="ECO:0000313" key="3">
    <source>
        <dbReference type="Proteomes" id="UP000321907"/>
    </source>
</evidence>
<dbReference type="SMART" id="SM00347">
    <property type="entry name" value="HTH_MARR"/>
    <property type="match status" value="1"/>
</dbReference>
<dbReference type="Pfam" id="PF12802">
    <property type="entry name" value="MarR_2"/>
    <property type="match status" value="1"/>
</dbReference>
<organism evidence="2 3">
    <name type="scientific">Neolewinella aurantiaca</name>
    <dbReference type="NCBI Taxonomy" id="2602767"/>
    <lineage>
        <taxon>Bacteria</taxon>
        <taxon>Pseudomonadati</taxon>
        <taxon>Bacteroidota</taxon>
        <taxon>Saprospiria</taxon>
        <taxon>Saprospirales</taxon>
        <taxon>Lewinellaceae</taxon>
        <taxon>Neolewinella</taxon>
    </lineage>
</organism>
<dbReference type="PROSITE" id="PS50995">
    <property type="entry name" value="HTH_MARR_2"/>
    <property type="match status" value="1"/>
</dbReference>
<gene>
    <name evidence="2" type="ORF">FUA23_12390</name>
</gene>
<keyword evidence="3" id="KW-1185">Reference proteome</keyword>
<reference evidence="2 3" key="1">
    <citation type="submission" date="2019-08" db="EMBL/GenBank/DDBJ databases">
        <title>Lewinella sp. strain SSH13 Genome sequencing and assembly.</title>
        <authorList>
            <person name="Kim I."/>
        </authorList>
    </citation>
    <scope>NUCLEOTIDE SEQUENCE [LARGE SCALE GENOMIC DNA]</scope>
    <source>
        <strain evidence="2 3">SSH13</strain>
    </source>
</reference>